<dbReference type="InterPro" id="IPR011050">
    <property type="entry name" value="Pectin_lyase_fold/virulence"/>
</dbReference>
<evidence type="ECO:0000256" key="8">
    <source>
        <dbReference type="RuleBase" id="RU361169"/>
    </source>
</evidence>
<evidence type="ECO:0000256" key="3">
    <source>
        <dbReference type="ARBA" id="ARBA00022512"/>
    </source>
</evidence>
<dbReference type="AlphaFoldDB" id="A0A4P1QSD9"/>
<evidence type="ECO:0000256" key="5">
    <source>
        <dbReference type="ARBA" id="ARBA00022801"/>
    </source>
</evidence>
<keyword evidence="11" id="KW-1185">Reference proteome</keyword>
<gene>
    <name evidence="10" type="ORF">TanjilG_05597</name>
</gene>
<evidence type="ECO:0000256" key="4">
    <source>
        <dbReference type="ARBA" id="ARBA00022525"/>
    </source>
</evidence>
<reference evidence="10 11" key="1">
    <citation type="journal article" date="2017" name="Plant Biotechnol. J.">
        <title>A comprehensive draft genome sequence for lupin (Lupinus angustifolius), an emerging health food: insights into plant-microbe interactions and legume evolution.</title>
        <authorList>
            <person name="Hane J.K."/>
            <person name="Ming Y."/>
            <person name="Kamphuis L.G."/>
            <person name="Nelson M.N."/>
            <person name="Garg G."/>
            <person name="Atkins C.A."/>
            <person name="Bayer P.E."/>
            <person name="Bravo A."/>
            <person name="Bringans S."/>
            <person name="Cannon S."/>
            <person name="Edwards D."/>
            <person name="Foley R."/>
            <person name="Gao L.L."/>
            <person name="Harrison M.J."/>
            <person name="Huang W."/>
            <person name="Hurgobin B."/>
            <person name="Li S."/>
            <person name="Liu C.W."/>
            <person name="McGrath A."/>
            <person name="Morahan G."/>
            <person name="Murray J."/>
            <person name="Weller J."/>
            <person name="Jian J."/>
            <person name="Singh K.B."/>
        </authorList>
    </citation>
    <scope>NUCLEOTIDE SEQUENCE [LARGE SCALE GENOMIC DNA]</scope>
    <source>
        <strain evidence="11">cv. Tanjil</strain>
        <tissue evidence="10">Whole plant</tissue>
    </source>
</reference>
<keyword evidence="3" id="KW-0134">Cell wall</keyword>
<name>A0A4P1QSD9_LUPAN</name>
<keyword evidence="7" id="KW-0961">Cell wall biogenesis/degradation</keyword>
<dbReference type="Gramene" id="OIV93894">
    <property type="protein sequence ID" value="OIV93894"/>
    <property type="gene ID" value="TanjilG_05597"/>
</dbReference>
<comment type="similarity">
    <text evidence="2 8">Belongs to the glycosyl hydrolase 28 family.</text>
</comment>
<dbReference type="GO" id="GO:0005975">
    <property type="term" value="P:carbohydrate metabolic process"/>
    <property type="evidence" value="ECO:0007669"/>
    <property type="project" value="InterPro"/>
</dbReference>
<protein>
    <recommendedName>
        <fullName evidence="12">Pectate lyase superfamily protein domain-containing protein</fullName>
    </recommendedName>
</protein>
<evidence type="ECO:0000256" key="2">
    <source>
        <dbReference type="ARBA" id="ARBA00008834"/>
    </source>
</evidence>
<keyword evidence="6 8" id="KW-0326">Glycosidase</keyword>
<dbReference type="GO" id="GO:0071555">
    <property type="term" value="P:cell wall organization"/>
    <property type="evidence" value="ECO:0007669"/>
    <property type="project" value="UniProtKB-KW"/>
</dbReference>
<dbReference type="InterPro" id="IPR000743">
    <property type="entry name" value="Glyco_hydro_28"/>
</dbReference>
<dbReference type="SUPFAM" id="SSF51126">
    <property type="entry name" value="Pectin lyase-like"/>
    <property type="match status" value="1"/>
</dbReference>
<evidence type="ECO:0000256" key="9">
    <source>
        <dbReference type="SAM" id="SignalP"/>
    </source>
</evidence>
<evidence type="ECO:0000256" key="1">
    <source>
        <dbReference type="ARBA" id="ARBA00004191"/>
    </source>
</evidence>
<keyword evidence="9" id="KW-0732">Signal</keyword>
<feature type="chain" id="PRO_5020022452" description="Pectate lyase superfamily protein domain-containing protein" evidence="9">
    <location>
        <begin position="22"/>
        <end position="301"/>
    </location>
</feature>
<dbReference type="GO" id="GO:0004650">
    <property type="term" value="F:polygalacturonase activity"/>
    <property type="evidence" value="ECO:0007669"/>
    <property type="project" value="InterPro"/>
</dbReference>
<evidence type="ECO:0000256" key="7">
    <source>
        <dbReference type="ARBA" id="ARBA00023316"/>
    </source>
</evidence>
<accession>A0A4P1QSD9</accession>
<dbReference type="InterPro" id="IPR012334">
    <property type="entry name" value="Pectin_lyas_fold"/>
</dbReference>
<dbReference type="Gene3D" id="2.160.20.10">
    <property type="entry name" value="Single-stranded right-handed beta-helix, Pectin lyase-like"/>
    <property type="match status" value="2"/>
</dbReference>
<keyword evidence="4" id="KW-0964">Secreted</keyword>
<feature type="signal peptide" evidence="9">
    <location>
        <begin position="1"/>
        <end position="21"/>
    </location>
</feature>
<proteinExistence type="inferred from homology"/>
<evidence type="ECO:0000313" key="10">
    <source>
        <dbReference type="EMBL" id="OIV93894.1"/>
    </source>
</evidence>
<evidence type="ECO:0008006" key="12">
    <source>
        <dbReference type="Google" id="ProtNLM"/>
    </source>
</evidence>
<dbReference type="EMBL" id="CM007377">
    <property type="protein sequence ID" value="OIV93894.1"/>
    <property type="molecule type" value="Genomic_DNA"/>
</dbReference>
<comment type="subcellular location">
    <subcellularLocation>
        <location evidence="1">Secreted</location>
        <location evidence="1">Cell wall</location>
    </subcellularLocation>
</comment>
<dbReference type="Pfam" id="PF00295">
    <property type="entry name" value="Glyco_hydro_28"/>
    <property type="match status" value="2"/>
</dbReference>
<dbReference type="STRING" id="3871.A0A4P1QSD9"/>
<dbReference type="Proteomes" id="UP000188354">
    <property type="component" value="Chromosome LG17"/>
</dbReference>
<organism evidence="10 11">
    <name type="scientific">Lupinus angustifolius</name>
    <name type="common">Narrow-leaved blue lupine</name>
    <dbReference type="NCBI Taxonomy" id="3871"/>
    <lineage>
        <taxon>Eukaryota</taxon>
        <taxon>Viridiplantae</taxon>
        <taxon>Streptophyta</taxon>
        <taxon>Embryophyta</taxon>
        <taxon>Tracheophyta</taxon>
        <taxon>Spermatophyta</taxon>
        <taxon>Magnoliopsida</taxon>
        <taxon>eudicotyledons</taxon>
        <taxon>Gunneridae</taxon>
        <taxon>Pentapetalae</taxon>
        <taxon>rosids</taxon>
        <taxon>fabids</taxon>
        <taxon>Fabales</taxon>
        <taxon>Fabaceae</taxon>
        <taxon>Papilionoideae</taxon>
        <taxon>50 kb inversion clade</taxon>
        <taxon>genistoids sensu lato</taxon>
        <taxon>core genistoids</taxon>
        <taxon>Genisteae</taxon>
        <taxon>Lupinus</taxon>
    </lineage>
</organism>
<evidence type="ECO:0000313" key="11">
    <source>
        <dbReference type="Proteomes" id="UP000188354"/>
    </source>
</evidence>
<evidence type="ECO:0000256" key="6">
    <source>
        <dbReference type="ARBA" id="ARBA00023295"/>
    </source>
</evidence>
<sequence length="301" mass="32629">MDKFFFVSLLGLLLAAHGVLGSMMCDNIAMLQELESLDIEEENEVELSEIPSWKSERGGKVLVNVDSFGAAGNGESDDTEAFRKAWNVSCSTPKSVFLVPQGRIYLINATKFIGPCAGNIIIQIDGKVVAPDEPKNWDPKLPRVWLVFSKLDKAVFQGSGVIDGSGTKCIGSLGKDNSTGIVSKVILDTAVFKDTTNGVRIKTWQTSAVEISEIMYQNISGTTKSAKAIKFDCSDTFPCSNLVLSNVNLEKLDGTVETYCHSAQGFGYGVVHPSAECLNSNDQISQIKASITQDIIYHTEL</sequence>
<keyword evidence="5 8" id="KW-0378">Hydrolase</keyword>
<dbReference type="PANTHER" id="PTHR31375">
    <property type="match status" value="1"/>
</dbReference>